<dbReference type="InterPro" id="IPR051044">
    <property type="entry name" value="MAG_DAG_Lipase"/>
</dbReference>
<dbReference type="HOGENOM" id="CLU_026209_1_0_12"/>
<evidence type="ECO:0000313" key="2">
    <source>
        <dbReference type="EMBL" id="AEE17732.1"/>
    </source>
</evidence>
<evidence type="ECO:0000259" key="1">
    <source>
        <dbReference type="Pfam" id="PF12146"/>
    </source>
</evidence>
<dbReference type="InterPro" id="IPR029058">
    <property type="entry name" value="AB_hydrolase_fold"/>
</dbReference>
<dbReference type="InterPro" id="IPR022742">
    <property type="entry name" value="Hydrolase_4"/>
</dbReference>
<dbReference type="GO" id="GO:0016787">
    <property type="term" value="F:hydrolase activity"/>
    <property type="evidence" value="ECO:0007669"/>
    <property type="project" value="UniProtKB-KW"/>
</dbReference>
<dbReference type="Proteomes" id="UP000006546">
    <property type="component" value="Chromosome"/>
</dbReference>
<name>F4LLT8_TREBD</name>
<dbReference type="RefSeq" id="WP_013759433.1">
    <property type="nucleotide sequence ID" value="NC_015500.1"/>
</dbReference>
<dbReference type="Pfam" id="PF12146">
    <property type="entry name" value="Hydrolase_4"/>
    <property type="match status" value="1"/>
</dbReference>
<dbReference type="eggNOG" id="COG2267">
    <property type="taxonomic scope" value="Bacteria"/>
</dbReference>
<dbReference type="PANTHER" id="PTHR11614">
    <property type="entry name" value="PHOSPHOLIPASE-RELATED"/>
    <property type="match status" value="1"/>
</dbReference>
<sequence length="304" mass="33933">MERKDFSVQSEFDGLPLHVAVMLPDSEIRGVVQISHGMAEFKERYFEFMEYVTAAGFVTAVHDHRGHGESVKDKADLGYFYDTTGSAIVDDVHQITLELKRRYPQKPFVLFGHSMGSLVARSYLKKYDADIDKLVICGAPGKNPFAGVALALSGLLTALKGSRHRSALLQNLAFGSYNGKVGEKGPENAWICADPAVVDAYNASELCGFTFTLNGFRNLFLLMKTVYSPCGWELRNAPLPILFIAGRNDPVILGERAWLRAQDFLRRVGYGNVRGILYDGMRHEILNEKDRKTVFADVLSWISE</sequence>
<organism evidence="2 3">
    <name type="scientific">Treponema brennaborense (strain DSM 12168 / CIP 105900 / DD5/3)</name>
    <dbReference type="NCBI Taxonomy" id="906968"/>
    <lineage>
        <taxon>Bacteria</taxon>
        <taxon>Pseudomonadati</taxon>
        <taxon>Spirochaetota</taxon>
        <taxon>Spirochaetia</taxon>
        <taxon>Spirochaetales</taxon>
        <taxon>Treponemataceae</taxon>
        <taxon>Treponema</taxon>
    </lineage>
</organism>
<gene>
    <name evidence="2" type="ordered locus">Trebr_2323</name>
</gene>
<dbReference type="SUPFAM" id="SSF53474">
    <property type="entry name" value="alpha/beta-Hydrolases"/>
    <property type="match status" value="1"/>
</dbReference>
<dbReference type="Gene3D" id="3.40.50.1820">
    <property type="entry name" value="alpha/beta hydrolase"/>
    <property type="match status" value="1"/>
</dbReference>
<protein>
    <submittedName>
        <fullName evidence="2">Alpha/beta hydrolase fold protein</fullName>
    </submittedName>
</protein>
<dbReference type="AlphaFoldDB" id="F4LLT8"/>
<reference evidence="3" key="1">
    <citation type="submission" date="2011-04" db="EMBL/GenBank/DDBJ databases">
        <title>The complete genome of Treponema brennaborense DSM 12168.</title>
        <authorList>
            <person name="Lucas S."/>
            <person name="Han J."/>
            <person name="Lapidus A."/>
            <person name="Bruce D."/>
            <person name="Goodwin L."/>
            <person name="Pitluck S."/>
            <person name="Peters L."/>
            <person name="Kyrpides N."/>
            <person name="Mavromatis K."/>
            <person name="Ivanova N."/>
            <person name="Mikhailova N."/>
            <person name="Pagani I."/>
            <person name="Teshima H."/>
            <person name="Detter J.C."/>
            <person name="Tapia R."/>
            <person name="Han C."/>
            <person name="Land M."/>
            <person name="Hauser L."/>
            <person name="Markowitz V."/>
            <person name="Cheng J.-F."/>
            <person name="Hugenholtz P."/>
            <person name="Woyke T."/>
            <person name="Wu D."/>
            <person name="Gronow S."/>
            <person name="Wellnitz S."/>
            <person name="Brambilla E."/>
            <person name="Klenk H.-P."/>
            <person name="Eisen J.A."/>
        </authorList>
    </citation>
    <scope>NUCLEOTIDE SEQUENCE [LARGE SCALE GENOMIC DNA]</scope>
    <source>
        <strain evidence="3">DSM 12168 / CIP 105900 / DD5/3</strain>
    </source>
</reference>
<dbReference type="KEGG" id="tbe:Trebr_2323"/>
<feature type="domain" description="Serine aminopeptidase S33" evidence="1">
    <location>
        <begin position="27"/>
        <end position="290"/>
    </location>
</feature>
<evidence type="ECO:0000313" key="3">
    <source>
        <dbReference type="Proteomes" id="UP000006546"/>
    </source>
</evidence>
<keyword evidence="3" id="KW-1185">Reference proteome</keyword>
<proteinExistence type="predicted"/>
<accession>F4LLT8</accession>
<dbReference type="EMBL" id="CP002696">
    <property type="protein sequence ID" value="AEE17732.1"/>
    <property type="molecule type" value="Genomic_DNA"/>
</dbReference>
<keyword evidence="2" id="KW-0378">Hydrolase</keyword>
<dbReference type="STRING" id="906968.Trebr_2323"/>